<gene>
    <name evidence="13" type="ORF">FP026_13595</name>
</gene>
<evidence type="ECO:0000256" key="6">
    <source>
        <dbReference type="ARBA" id="ARBA00022692"/>
    </source>
</evidence>
<keyword evidence="9" id="KW-0902">Two-component regulatory system</keyword>
<dbReference type="OrthoDB" id="9809329at2"/>
<evidence type="ECO:0000256" key="3">
    <source>
        <dbReference type="ARBA" id="ARBA00012438"/>
    </source>
</evidence>
<dbReference type="PRINTS" id="PR00344">
    <property type="entry name" value="BCTRLSENSOR"/>
</dbReference>
<dbReference type="PANTHER" id="PTHR45436:SF15">
    <property type="entry name" value="SENSOR HISTIDINE KINASE CUSS"/>
    <property type="match status" value="1"/>
</dbReference>
<dbReference type="InterPro" id="IPR003661">
    <property type="entry name" value="HisK_dim/P_dom"/>
</dbReference>
<dbReference type="AlphaFoldDB" id="A0A5B0VZZ0"/>
<dbReference type="CDD" id="cd00082">
    <property type="entry name" value="HisKA"/>
    <property type="match status" value="1"/>
</dbReference>
<dbReference type="InterPro" id="IPR004358">
    <property type="entry name" value="Sig_transdc_His_kin-like_C"/>
</dbReference>
<comment type="catalytic activity">
    <reaction evidence="1">
        <text>ATP + protein L-histidine = ADP + protein N-phospho-L-histidine.</text>
        <dbReference type="EC" id="2.7.13.3"/>
    </reaction>
</comment>
<dbReference type="SMART" id="SM00388">
    <property type="entry name" value="HisKA"/>
    <property type="match status" value="1"/>
</dbReference>
<keyword evidence="5" id="KW-0808">Transferase</keyword>
<evidence type="ECO:0000313" key="14">
    <source>
        <dbReference type="Proteomes" id="UP000323608"/>
    </source>
</evidence>
<feature type="transmembrane region" description="Helical" evidence="11">
    <location>
        <begin position="159"/>
        <end position="190"/>
    </location>
</feature>
<evidence type="ECO:0000256" key="7">
    <source>
        <dbReference type="ARBA" id="ARBA00022777"/>
    </source>
</evidence>
<feature type="domain" description="Histidine kinase" evidence="12">
    <location>
        <begin position="252"/>
        <end position="451"/>
    </location>
</feature>
<dbReference type="EMBL" id="VNIP01000008">
    <property type="protein sequence ID" value="KAA1179898.1"/>
    <property type="molecule type" value="Genomic_DNA"/>
</dbReference>
<dbReference type="PANTHER" id="PTHR45436">
    <property type="entry name" value="SENSOR HISTIDINE KINASE YKOH"/>
    <property type="match status" value="1"/>
</dbReference>
<keyword evidence="10 11" id="KW-0472">Membrane</keyword>
<keyword evidence="6 11" id="KW-0812">Transmembrane</keyword>
<proteinExistence type="predicted"/>
<organism evidence="13 14">
    <name type="scientific">Rhizobium tropici</name>
    <dbReference type="NCBI Taxonomy" id="398"/>
    <lineage>
        <taxon>Bacteria</taxon>
        <taxon>Pseudomonadati</taxon>
        <taxon>Pseudomonadota</taxon>
        <taxon>Alphaproteobacteria</taxon>
        <taxon>Hyphomicrobiales</taxon>
        <taxon>Rhizobiaceae</taxon>
        <taxon>Rhizobium/Agrobacterium group</taxon>
        <taxon>Rhizobium</taxon>
    </lineage>
</organism>
<dbReference type="GO" id="GO:0005886">
    <property type="term" value="C:plasma membrane"/>
    <property type="evidence" value="ECO:0007669"/>
    <property type="project" value="TreeGrafter"/>
</dbReference>
<dbReference type="InterPro" id="IPR003594">
    <property type="entry name" value="HATPase_dom"/>
</dbReference>
<sequence length="452" mass="48644">MSASQPSLRWRLVSRLSALQAIFLTVLAVLIIAALWMTGSFISLQPEDETIDAVAQSIVRDQDGTLMLKETPALAARRTDLPRLWFVVRDRRGDMITDGSVPPAYQNIGGALDGIGQARFGSNLGAGTVPAARLQWVGSPAGEVQVLTGVDGSVSTVRIVTAVGIVFFSALLPLLIVTGIATIVAAPLVVSRAFSSLDSAVARAGQIDINRQGTRLPVDDVPREILPLVEAVNDALGRLDEGYERQKRLFAHLAHEWRTPVAILQTRLDGLPPGPLKERIFEDTVRLATLAEQFLDLQRLNHRFEPAAINLVEVAQHVVSELAPLAIAANYEPCFTRDEDVVEILGDRAALERAVANLVQNAIQHGGRGGRITVHVGRATGITVADEGRGIPPEERNRIFEPFYRFQGHGKGFGLGLNLVQEIARLHGGRIIVLEGPTGGAAFRLSFPAAGG</sequence>
<dbReference type="Gene3D" id="1.10.287.130">
    <property type="match status" value="1"/>
</dbReference>
<evidence type="ECO:0000256" key="5">
    <source>
        <dbReference type="ARBA" id="ARBA00022679"/>
    </source>
</evidence>
<evidence type="ECO:0000256" key="10">
    <source>
        <dbReference type="ARBA" id="ARBA00023136"/>
    </source>
</evidence>
<keyword evidence="4" id="KW-0597">Phosphoprotein</keyword>
<reference evidence="13 14" key="1">
    <citation type="submission" date="2019-07" db="EMBL/GenBank/DDBJ databases">
        <title>The Draft Genome Sequence of Rhizobium tropici SARCC-755 Associated with Superior Nodulation on Pigeonpea (Cajanus cajan (L.) Millsp.).</title>
        <authorList>
            <person name="Bopape F.L."/>
            <person name="Hassen A.I."/>
            <person name="Swanevelder Z.H."/>
            <person name="Gwata E.T."/>
        </authorList>
    </citation>
    <scope>NUCLEOTIDE SEQUENCE [LARGE SCALE GENOMIC DNA]</scope>
    <source>
        <strain evidence="13 14">SARCC-755</strain>
    </source>
</reference>
<evidence type="ECO:0000256" key="2">
    <source>
        <dbReference type="ARBA" id="ARBA00004141"/>
    </source>
</evidence>
<accession>A0A5B0VZZ0</accession>
<evidence type="ECO:0000313" key="13">
    <source>
        <dbReference type="EMBL" id="KAA1179898.1"/>
    </source>
</evidence>
<dbReference type="EC" id="2.7.13.3" evidence="3"/>
<dbReference type="SUPFAM" id="SSF47384">
    <property type="entry name" value="Homodimeric domain of signal transducing histidine kinase"/>
    <property type="match status" value="1"/>
</dbReference>
<dbReference type="InterPro" id="IPR036890">
    <property type="entry name" value="HATPase_C_sf"/>
</dbReference>
<dbReference type="SMART" id="SM00387">
    <property type="entry name" value="HATPase_c"/>
    <property type="match status" value="1"/>
</dbReference>
<evidence type="ECO:0000256" key="4">
    <source>
        <dbReference type="ARBA" id="ARBA00022553"/>
    </source>
</evidence>
<evidence type="ECO:0000259" key="12">
    <source>
        <dbReference type="PROSITE" id="PS50109"/>
    </source>
</evidence>
<dbReference type="GO" id="GO:0000155">
    <property type="term" value="F:phosphorelay sensor kinase activity"/>
    <property type="evidence" value="ECO:0007669"/>
    <property type="project" value="InterPro"/>
</dbReference>
<comment type="subcellular location">
    <subcellularLocation>
        <location evidence="2">Membrane</location>
        <topology evidence="2">Multi-pass membrane protein</topology>
    </subcellularLocation>
</comment>
<comment type="caution">
    <text evidence="13">The sequence shown here is derived from an EMBL/GenBank/DDBJ whole genome shotgun (WGS) entry which is preliminary data.</text>
</comment>
<evidence type="ECO:0000256" key="11">
    <source>
        <dbReference type="SAM" id="Phobius"/>
    </source>
</evidence>
<evidence type="ECO:0000256" key="9">
    <source>
        <dbReference type="ARBA" id="ARBA00023012"/>
    </source>
</evidence>
<evidence type="ECO:0000256" key="8">
    <source>
        <dbReference type="ARBA" id="ARBA00022989"/>
    </source>
</evidence>
<keyword evidence="8 11" id="KW-1133">Transmembrane helix</keyword>
<dbReference type="Proteomes" id="UP000323608">
    <property type="component" value="Unassembled WGS sequence"/>
</dbReference>
<protein>
    <recommendedName>
        <fullName evidence="3">histidine kinase</fullName>
        <ecNumber evidence="3">2.7.13.3</ecNumber>
    </recommendedName>
</protein>
<evidence type="ECO:0000256" key="1">
    <source>
        <dbReference type="ARBA" id="ARBA00000085"/>
    </source>
</evidence>
<dbReference type="CDD" id="cd00075">
    <property type="entry name" value="HATPase"/>
    <property type="match status" value="1"/>
</dbReference>
<keyword evidence="7 13" id="KW-0418">Kinase</keyword>
<dbReference type="RefSeq" id="WP_149635157.1">
    <property type="nucleotide sequence ID" value="NZ_VNIP01000008.1"/>
</dbReference>
<dbReference type="Gene3D" id="3.30.565.10">
    <property type="entry name" value="Histidine kinase-like ATPase, C-terminal domain"/>
    <property type="match status" value="1"/>
</dbReference>
<name>A0A5B0VZZ0_RHITR</name>
<feature type="transmembrane region" description="Helical" evidence="11">
    <location>
        <begin position="12"/>
        <end position="37"/>
    </location>
</feature>
<dbReference type="SUPFAM" id="SSF55874">
    <property type="entry name" value="ATPase domain of HSP90 chaperone/DNA topoisomerase II/histidine kinase"/>
    <property type="match status" value="1"/>
</dbReference>
<dbReference type="PROSITE" id="PS50109">
    <property type="entry name" value="HIS_KIN"/>
    <property type="match status" value="1"/>
</dbReference>
<dbReference type="InterPro" id="IPR050428">
    <property type="entry name" value="TCS_sensor_his_kinase"/>
</dbReference>
<dbReference type="InterPro" id="IPR005467">
    <property type="entry name" value="His_kinase_dom"/>
</dbReference>
<dbReference type="InterPro" id="IPR036097">
    <property type="entry name" value="HisK_dim/P_sf"/>
</dbReference>
<dbReference type="Pfam" id="PF02518">
    <property type="entry name" value="HATPase_c"/>
    <property type="match status" value="1"/>
</dbReference>